<name>A0AA88RDY1_9ASTE</name>
<gene>
    <name evidence="2" type="ORF">RJ640_009887</name>
</gene>
<feature type="domain" description="Reverse transcriptase Ty1/copia-type" evidence="1">
    <location>
        <begin position="197"/>
        <end position="277"/>
    </location>
</feature>
<dbReference type="InterPro" id="IPR040256">
    <property type="entry name" value="At4g02000-like"/>
</dbReference>
<organism evidence="2 3">
    <name type="scientific">Escallonia rubra</name>
    <dbReference type="NCBI Taxonomy" id="112253"/>
    <lineage>
        <taxon>Eukaryota</taxon>
        <taxon>Viridiplantae</taxon>
        <taxon>Streptophyta</taxon>
        <taxon>Embryophyta</taxon>
        <taxon>Tracheophyta</taxon>
        <taxon>Spermatophyta</taxon>
        <taxon>Magnoliopsida</taxon>
        <taxon>eudicotyledons</taxon>
        <taxon>Gunneridae</taxon>
        <taxon>Pentapetalae</taxon>
        <taxon>asterids</taxon>
        <taxon>campanulids</taxon>
        <taxon>Escalloniales</taxon>
        <taxon>Escalloniaceae</taxon>
        <taxon>Escallonia</taxon>
    </lineage>
</organism>
<dbReference type="InterPro" id="IPR043502">
    <property type="entry name" value="DNA/RNA_pol_sf"/>
</dbReference>
<evidence type="ECO:0000313" key="2">
    <source>
        <dbReference type="EMBL" id="KAK2980345.1"/>
    </source>
</evidence>
<accession>A0AA88RDY1</accession>
<dbReference type="PANTHER" id="PTHR31286">
    <property type="entry name" value="GLYCINE-RICH CELL WALL STRUCTURAL PROTEIN 1.8-LIKE"/>
    <property type="match status" value="1"/>
</dbReference>
<reference evidence="2" key="1">
    <citation type="submission" date="2022-12" db="EMBL/GenBank/DDBJ databases">
        <title>Draft genome assemblies for two species of Escallonia (Escalloniales).</title>
        <authorList>
            <person name="Chanderbali A."/>
            <person name="Dervinis C."/>
            <person name="Anghel I."/>
            <person name="Soltis D."/>
            <person name="Soltis P."/>
            <person name="Zapata F."/>
        </authorList>
    </citation>
    <scope>NUCLEOTIDE SEQUENCE</scope>
    <source>
        <strain evidence="2">UCBG92.1500</strain>
        <tissue evidence="2">Leaf</tissue>
    </source>
</reference>
<dbReference type="InterPro" id="IPR013103">
    <property type="entry name" value="RVT_2"/>
</dbReference>
<dbReference type="AlphaFoldDB" id="A0AA88RDY1"/>
<keyword evidence="3" id="KW-1185">Reference proteome</keyword>
<protein>
    <recommendedName>
        <fullName evidence="1">Reverse transcriptase Ty1/copia-type domain-containing protein</fullName>
    </recommendedName>
</protein>
<evidence type="ECO:0000259" key="1">
    <source>
        <dbReference type="Pfam" id="PF07727"/>
    </source>
</evidence>
<dbReference type="Proteomes" id="UP001187471">
    <property type="component" value="Unassembled WGS sequence"/>
</dbReference>
<dbReference type="EMBL" id="JAVXUO010001644">
    <property type="protein sequence ID" value="KAK2980345.1"/>
    <property type="molecule type" value="Genomic_DNA"/>
</dbReference>
<dbReference type="SUPFAM" id="SSF56672">
    <property type="entry name" value="DNA/RNA polymerases"/>
    <property type="match status" value="1"/>
</dbReference>
<evidence type="ECO:0000313" key="3">
    <source>
        <dbReference type="Proteomes" id="UP001187471"/>
    </source>
</evidence>
<comment type="caution">
    <text evidence="2">The sequence shown here is derived from an EMBL/GenBank/DDBJ whole genome shotgun (WGS) entry which is preliminary data.</text>
</comment>
<dbReference type="Pfam" id="PF07727">
    <property type="entry name" value="RVT_2"/>
    <property type="match status" value="1"/>
</dbReference>
<proteinExistence type="predicted"/>
<sequence>MTATKERLTYARICVEVNVEDTLPETVPIRGPNQEILEQKIAYEWKPLRYTYRQEFGQLEEKCFHKPKVRQDRKVKNALVPVGTPQKQREKSKVMTVQANENIIQTMDVQAQARVEHQIPIANKSSLIEAELKSSKEIDLKERDDPQVAVCGTDLDSIVVYLKDFREKPRNNEVKQPILPEPSRILTRVLLLRNPRTILIDYVDDIILTGDDYEEMNRLKTILAKEFEIKDLGKLKYFLGMEVARSNKGILISQRKYTLDLLKETGILGCQPVDTPMDPTCKLGIKEGSTPVDKGRYQRLIGRFIYFSHTRPDIGFFVNAIGLDLLQTGDPLLISCGDFIGRNRSYSRSDSEFSINPLQRTSSSSRFLRDAVTASGSSSDGSGILDRWSLNRYAMPNSETRRNPELHRNGRGRIRGAAYSSRKGSIEAFAVRVPRYQTVQLTLLEREALKHLQFAYHDITRCTYL</sequence>
<dbReference type="PANTHER" id="PTHR31286:SF165">
    <property type="entry name" value="DUF4283 DOMAIN-CONTAINING PROTEIN"/>
    <property type="match status" value="1"/>
</dbReference>